<proteinExistence type="predicted"/>
<protein>
    <recommendedName>
        <fullName evidence="2">Reverse transcriptase domain-containing protein</fullName>
    </recommendedName>
</protein>
<dbReference type="AlphaFoldDB" id="A0A6L2LBA7"/>
<evidence type="ECO:0000313" key="1">
    <source>
        <dbReference type="EMBL" id="GEU58410.1"/>
    </source>
</evidence>
<dbReference type="EMBL" id="BKCJ010003998">
    <property type="protein sequence ID" value="GEU58410.1"/>
    <property type="molecule type" value="Genomic_DNA"/>
</dbReference>
<accession>A0A6L2LBA7</accession>
<name>A0A6L2LBA7_TANCI</name>
<reference evidence="1" key="1">
    <citation type="journal article" date="2019" name="Sci. Rep.">
        <title>Draft genome of Tanacetum cinerariifolium, the natural source of mosquito coil.</title>
        <authorList>
            <person name="Yamashiro T."/>
            <person name="Shiraishi A."/>
            <person name="Satake H."/>
            <person name="Nakayama K."/>
        </authorList>
    </citation>
    <scope>NUCLEOTIDE SEQUENCE</scope>
</reference>
<evidence type="ECO:0008006" key="2">
    <source>
        <dbReference type="Google" id="ProtNLM"/>
    </source>
</evidence>
<organism evidence="1">
    <name type="scientific">Tanacetum cinerariifolium</name>
    <name type="common">Dalmatian daisy</name>
    <name type="synonym">Chrysanthemum cinerariifolium</name>
    <dbReference type="NCBI Taxonomy" id="118510"/>
    <lineage>
        <taxon>Eukaryota</taxon>
        <taxon>Viridiplantae</taxon>
        <taxon>Streptophyta</taxon>
        <taxon>Embryophyta</taxon>
        <taxon>Tracheophyta</taxon>
        <taxon>Spermatophyta</taxon>
        <taxon>Magnoliopsida</taxon>
        <taxon>eudicotyledons</taxon>
        <taxon>Gunneridae</taxon>
        <taxon>Pentapetalae</taxon>
        <taxon>asterids</taxon>
        <taxon>campanulids</taxon>
        <taxon>Asterales</taxon>
        <taxon>Asteraceae</taxon>
        <taxon>Asteroideae</taxon>
        <taxon>Anthemideae</taxon>
        <taxon>Anthemidinae</taxon>
        <taxon>Tanacetum</taxon>
    </lineage>
</organism>
<sequence>MGVKHLRTIPETKSNEVIKSSVENLVPIPSEYEGIFDDTCDVPICKDSFTFDTLRGHSEILSDSNDDGTSSNDDAFEDIEYVEASPLDYELVSLEEVNDVNQEEKEIDLEEILQIQDIILHEKLLNINHNSIPLGIENIDYDSKGDMYVLEELLSNDSIPLPKNESSNFDHHDDPRINIEELNEDECFDPGGGEIDVSANVKDDDYFPFIFIIRIFLPYLTYPEVSPLLPFTESEDTIFDLGIST</sequence>
<comment type="caution">
    <text evidence="1">The sequence shown here is derived from an EMBL/GenBank/DDBJ whole genome shotgun (WGS) entry which is preliminary data.</text>
</comment>
<gene>
    <name evidence="1" type="ORF">Tci_030388</name>
</gene>